<gene>
    <name evidence="1" type="ORF">AVEN_259940_1</name>
</gene>
<name>A0A4Y2GQE8_ARAVE</name>
<accession>A0A4Y2GQE8</accession>
<evidence type="ECO:0000313" key="1">
    <source>
        <dbReference type="EMBL" id="GBM54768.1"/>
    </source>
</evidence>
<dbReference type="AlphaFoldDB" id="A0A4Y2GQE8"/>
<proteinExistence type="predicted"/>
<sequence>MLLTARIASPSDVAKVVPEALTSLTVGHEVVTDGSPIALNKGQGRIDSWETGLDYKNQTERNSLKNLSGASGGFLDLHEFLPFRLSADRGQFGHLPDQLPALVPIHPSKAPIFVCGPS</sequence>
<evidence type="ECO:0000313" key="2">
    <source>
        <dbReference type="Proteomes" id="UP000499080"/>
    </source>
</evidence>
<protein>
    <submittedName>
        <fullName evidence="1">Uncharacterized protein</fullName>
    </submittedName>
</protein>
<dbReference type="Proteomes" id="UP000499080">
    <property type="component" value="Unassembled WGS sequence"/>
</dbReference>
<organism evidence="1 2">
    <name type="scientific">Araneus ventricosus</name>
    <name type="common">Orbweaver spider</name>
    <name type="synonym">Epeira ventricosa</name>
    <dbReference type="NCBI Taxonomy" id="182803"/>
    <lineage>
        <taxon>Eukaryota</taxon>
        <taxon>Metazoa</taxon>
        <taxon>Ecdysozoa</taxon>
        <taxon>Arthropoda</taxon>
        <taxon>Chelicerata</taxon>
        <taxon>Arachnida</taxon>
        <taxon>Araneae</taxon>
        <taxon>Araneomorphae</taxon>
        <taxon>Entelegynae</taxon>
        <taxon>Araneoidea</taxon>
        <taxon>Araneidae</taxon>
        <taxon>Araneus</taxon>
    </lineage>
</organism>
<keyword evidence="2" id="KW-1185">Reference proteome</keyword>
<dbReference type="EMBL" id="BGPR01001473">
    <property type="protein sequence ID" value="GBM54768.1"/>
    <property type="molecule type" value="Genomic_DNA"/>
</dbReference>
<comment type="caution">
    <text evidence="1">The sequence shown here is derived from an EMBL/GenBank/DDBJ whole genome shotgun (WGS) entry which is preliminary data.</text>
</comment>
<reference evidence="1 2" key="1">
    <citation type="journal article" date="2019" name="Sci. Rep.">
        <title>Orb-weaving spider Araneus ventricosus genome elucidates the spidroin gene catalogue.</title>
        <authorList>
            <person name="Kono N."/>
            <person name="Nakamura H."/>
            <person name="Ohtoshi R."/>
            <person name="Moran D.A.P."/>
            <person name="Shinohara A."/>
            <person name="Yoshida Y."/>
            <person name="Fujiwara M."/>
            <person name="Mori M."/>
            <person name="Tomita M."/>
            <person name="Arakawa K."/>
        </authorList>
    </citation>
    <scope>NUCLEOTIDE SEQUENCE [LARGE SCALE GENOMIC DNA]</scope>
</reference>